<dbReference type="GO" id="GO:0008270">
    <property type="term" value="F:zinc ion binding"/>
    <property type="evidence" value="ECO:0007669"/>
    <property type="project" value="UniProtKB-KW"/>
</dbReference>
<dbReference type="PROSITE" id="PS50157">
    <property type="entry name" value="ZINC_FINGER_C2H2_2"/>
    <property type="match status" value="1"/>
</dbReference>
<dbReference type="Gene3D" id="3.30.420.10">
    <property type="entry name" value="Ribonuclease H-like superfamily/Ribonuclease H"/>
    <property type="match status" value="1"/>
</dbReference>
<evidence type="ECO:0000259" key="4">
    <source>
        <dbReference type="PROSITE" id="PS50879"/>
    </source>
</evidence>
<dbReference type="Proteomes" id="UP000435112">
    <property type="component" value="Unassembled WGS sequence"/>
</dbReference>
<feature type="compositionally biased region" description="Low complexity" evidence="2">
    <location>
        <begin position="119"/>
        <end position="130"/>
    </location>
</feature>
<name>A0A6A3IHJ5_9STRA</name>
<dbReference type="OrthoDB" id="164397at2759"/>
<evidence type="ECO:0000313" key="6">
    <source>
        <dbReference type="Proteomes" id="UP000435112"/>
    </source>
</evidence>
<feature type="non-terminal residue" evidence="5">
    <location>
        <position position="1"/>
    </location>
</feature>
<feature type="region of interest" description="Disordered" evidence="2">
    <location>
        <begin position="330"/>
        <end position="399"/>
    </location>
</feature>
<feature type="compositionally biased region" description="Low complexity" evidence="2">
    <location>
        <begin position="427"/>
        <end position="437"/>
    </location>
</feature>
<feature type="compositionally biased region" description="Basic and acidic residues" evidence="2">
    <location>
        <begin position="103"/>
        <end position="112"/>
    </location>
</feature>
<dbReference type="GO" id="GO:0003676">
    <property type="term" value="F:nucleic acid binding"/>
    <property type="evidence" value="ECO:0007669"/>
    <property type="project" value="InterPro"/>
</dbReference>
<keyword evidence="1" id="KW-0863">Zinc-finger</keyword>
<evidence type="ECO:0000256" key="2">
    <source>
        <dbReference type="SAM" id="MobiDB-lite"/>
    </source>
</evidence>
<evidence type="ECO:0000259" key="3">
    <source>
        <dbReference type="PROSITE" id="PS50157"/>
    </source>
</evidence>
<dbReference type="SUPFAM" id="SSF56672">
    <property type="entry name" value="DNA/RNA polymerases"/>
    <property type="match status" value="1"/>
</dbReference>
<feature type="domain" description="C2H2-type" evidence="3">
    <location>
        <begin position="157"/>
        <end position="185"/>
    </location>
</feature>
<dbReference type="PANTHER" id="PTHR35450:SF2">
    <property type="entry name" value="REVERSE TRANSCRIPTASE DOMAIN-CONTAINING PROTEIN"/>
    <property type="match status" value="1"/>
</dbReference>
<dbReference type="GO" id="GO:0004523">
    <property type="term" value="F:RNA-DNA hybrid ribonuclease activity"/>
    <property type="evidence" value="ECO:0007669"/>
    <property type="project" value="InterPro"/>
</dbReference>
<dbReference type="Pfam" id="PF13456">
    <property type="entry name" value="RVT_3"/>
    <property type="match status" value="1"/>
</dbReference>
<dbReference type="InterPro" id="IPR043502">
    <property type="entry name" value="DNA/RNA_pol_sf"/>
</dbReference>
<dbReference type="SUPFAM" id="SSF53098">
    <property type="entry name" value="Ribonuclease H-like"/>
    <property type="match status" value="1"/>
</dbReference>
<dbReference type="PANTHER" id="PTHR35450">
    <property type="entry name" value="REVERSE TRANSCRIPTASE DOMAIN-CONTAINING PROTEIN"/>
    <property type="match status" value="1"/>
</dbReference>
<feature type="compositionally biased region" description="Low complexity" evidence="2">
    <location>
        <begin position="64"/>
        <end position="78"/>
    </location>
</feature>
<feature type="region of interest" description="Disordered" evidence="2">
    <location>
        <begin position="427"/>
        <end position="450"/>
    </location>
</feature>
<dbReference type="InterPro" id="IPR002156">
    <property type="entry name" value="RNaseH_domain"/>
</dbReference>
<dbReference type="PROSITE" id="PS50879">
    <property type="entry name" value="RNASE_H_1"/>
    <property type="match status" value="1"/>
</dbReference>
<protein>
    <recommendedName>
        <fullName evidence="7">Reverse transcriptase domain-containing protein</fullName>
    </recommendedName>
</protein>
<dbReference type="InterPro" id="IPR000477">
    <property type="entry name" value="RT_dom"/>
</dbReference>
<dbReference type="InterPro" id="IPR036397">
    <property type="entry name" value="RNaseH_sf"/>
</dbReference>
<sequence>NFSLHHIDRQDNGHADRLANRALDQKNTLVECATHPGRNACTPSTAPRPEKAAGPLDPPPPLQDPHSQTAAAASTSATPPLGTLIESAARELALLGSTAATRRGCEETKTEDNGDGAAGERAGGTATRGPATHVLVRADHGRHGPVFAVYAHNATAFGCSRCAFSTRSLATLTRHRRLVHRNVRFVDHFHSDCGIEFQTRAAVTRHARACAPSAAVAAVAPPAPTALLPAAPDAAAAGTPAPAAAQPQTCHLPRQLCWRLLCPLLQRTHHHPGLSHRRRLWPRQWHQATPWPQPPSPSRAPYCLLRGRLGANDGASTARDCPMQDAFATTPASTATAQPQAALPRTGANSPQLPQRGPRTRWGPCPSSSSAERTTTSEQAAQPAVRRPLAPAAPVAGATRWGPSHRAIGAAAIARLVTGLHAAPAPARRSLPASLPPTSEAPPPTAMDVDTAAPDVEVSDAAQEHWLLRFDGACRRNPGPGGAGAALFAPDGKVVWTVAHYMAGRETNNTAEYTAMLLDVRSALHHGVRRLRVEGDSHLALSQVRGTFACNNKRLRSLRNRMQAALRGLEWHRLMHIDRKANQHADRLANRALDLKRTVTECGPHSGALGLCLQPPPPAPATADVDMETPAPSNDQEPTGVDMLDDEAADDEAEVAARDGGEVFPTIPIGPASAPAKQPRLCLRQLSEDEFDKAAAAVTRVAAELASKIADVDDWATGEGYIAAIPTRLREALQPFSQLMWEVLRRLGVTEEFVGRCSGIYDDSSFVVGNASDGATDPVRQEVGAYQGCPLSPLLFIVALVPLLRALEQLDGVGVPLADGVRPCATAYADDIKVFSDSAAGIQRCHAVVERFLAWTGLRANPAKCAFLPVTRDQPSNPTRDHDIELRIHGEAIATLGLKESYRYLGVGDGFDHVSHRLQLEPKLKQIKQEAVALMRSELAPWQILKALKVYIYPKVEYALRHVRPLDSQLEVFDRAIVRGLRHLLRLPDCSHHGIFISPTSSGGLGLLSLVELHKALQVAHAWQMLHSKDPDIRAIARAQVGQVARKRFKLNEEHWRGRDDELTQLFLNTELAASPYATQRRRTGDISSLWTDVRQTLATLGLKLQPGDDDSAPGLLQLRVPHHTK</sequence>
<reference evidence="5 6" key="1">
    <citation type="submission" date="2018-09" db="EMBL/GenBank/DDBJ databases">
        <title>Genomic investigation of the strawberry pathogen Phytophthora fragariae indicates pathogenicity is determined by transcriptional variation in three key races.</title>
        <authorList>
            <person name="Adams T.M."/>
            <person name="Armitage A.D."/>
            <person name="Sobczyk M.K."/>
            <person name="Bates H.J."/>
            <person name="Dunwell J.M."/>
            <person name="Nellist C.F."/>
            <person name="Harrison R.J."/>
        </authorList>
    </citation>
    <scope>NUCLEOTIDE SEQUENCE [LARGE SCALE GENOMIC DNA]</scope>
    <source>
        <strain evidence="5 6">SCRP324</strain>
    </source>
</reference>
<dbReference type="InterPro" id="IPR012337">
    <property type="entry name" value="RNaseH-like_sf"/>
</dbReference>
<comment type="caution">
    <text evidence="5">The sequence shown here is derived from an EMBL/GenBank/DDBJ whole genome shotgun (WGS) entry which is preliminary data.</text>
</comment>
<feature type="domain" description="RNase H type-1" evidence="4">
    <location>
        <begin position="462"/>
        <end position="594"/>
    </location>
</feature>
<keyword evidence="1" id="KW-0862">Zinc</keyword>
<gene>
    <name evidence="5" type="ORF">PR002_g24493</name>
</gene>
<feature type="region of interest" description="Disordered" evidence="2">
    <location>
        <begin position="100"/>
        <end position="130"/>
    </location>
</feature>
<evidence type="ECO:0000256" key="1">
    <source>
        <dbReference type="PROSITE-ProRule" id="PRU00042"/>
    </source>
</evidence>
<feature type="compositionally biased region" description="Low complexity" evidence="2">
    <location>
        <begin position="330"/>
        <end position="342"/>
    </location>
</feature>
<accession>A0A6A3IHJ5</accession>
<evidence type="ECO:0000313" key="5">
    <source>
        <dbReference type="EMBL" id="KAE8979173.1"/>
    </source>
</evidence>
<dbReference type="EMBL" id="QXFU01003018">
    <property type="protein sequence ID" value="KAE8979173.1"/>
    <property type="molecule type" value="Genomic_DNA"/>
</dbReference>
<organism evidence="5 6">
    <name type="scientific">Phytophthora rubi</name>
    <dbReference type="NCBI Taxonomy" id="129364"/>
    <lineage>
        <taxon>Eukaryota</taxon>
        <taxon>Sar</taxon>
        <taxon>Stramenopiles</taxon>
        <taxon>Oomycota</taxon>
        <taxon>Peronosporomycetes</taxon>
        <taxon>Peronosporales</taxon>
        <taxon>Peronosporaceae</taxon>
        <taxon>Phytophthora</taxon>
    </lineage>
</organism>
<dbReference type="InterPro" id="IPR013087">
    <property type="entry name" value="Znf_C2H2_type"/>
</dbReference>
<feature type="region of interest" description="Disordered" evidence="2">
    <location>
        <begin position="610"/>
        <end position="642"/>
    </location>
</feature>
<feature type="region of interest" description="Disordered" evidence="2">
    <location>
        <begin position="34"/>
        <end position="79"/>
    </location>
</feature>
<dbReference type="Pfam" id="PF00078">
    <property type="entry name" value="RVT_1"/>
    <property type="match status" value="1"/>
</dbReference>
<feature type="compositionally biased region" description="Low complexity" evidence="2">
    <location>
        <begin position="367"/>
        <end position="398"/>
    </location>
</feature>
<proteinExistence type="predicted"/>
<dbReference type="CDD" id="cd09279">
    <property type="entry name" value="RNase_HI_like"/>
    <property type="match status" value="1"/>
</dbReference>
<evidence type="ECO:0008006" key="7">
    <source>
        <dbReference type="Google" id="ProtNLM"/>
    </source>
</evidence>
<keyword evidence="1" id="KW-0479">Metal-binding</keyword>
<dbReference type="AlphaFoldDB" id="A0A6A3IHJ5"/>